<dbReference type="OrthoDB" id="2113341at2759"/>
<keyword evidence="12" id="KW-0325">Glycoprotein</keyword>
<keyword evidence="11 18" id="KW-1015">Disulfide bond</keyword>
<evidence type="ECO:0000256" key="18">
    <source>
        <dbReference type="PIRSR" id="PIRSR600823-5"/>
    </source>
</evidence>
<evidence type="ECO:0000256" key="6">
    <source>
        <dbReference type="ARBA" id="ARBA00022723"/>
    </source>
</evidence>
<evidence type="ECO:0000313" key="22">
    <source>
        <dbReference type="Proteomes" id="UP000653305"/>
    </source>
</evidence>
<dbReference type="InterPro" id="IPR000823">
    <property type="entry name" value="Peroxidase_pln"/>
</dbReference>
<evidence type="ECO:0000256" key="10">
    <source>
        <dbReference type="ARBA" id="ARBA00023108"/>
    </source>
</evidence>
<comment type="similarity">
    <text evidence="19">Belongs to the peroxidase family. Classical plant (class III) peroxidase subfamily.</text>
</comment>
<dbReference type="PRINTS" id="PR00461">
    <property type="entry name" value="PLPEROXIDASE"/>
</dbReference>
<feature type="chain" id="PRO_5033107225" description="Peroxidase" evidence="19">
    <location>
        <begin position="27"/>
        <end position="327"/>
    </location>
</feature>
<feature type="active site" description="Proton acceptor" evidence="14">
    <location>
        <position position="70"/>
    </location>
</feature>
<feature type="binding site" evidence="16">
    <location>
        <position position="80"/>
    </location>
    <ligand>
        <name>Ca(2+)</name>
        <dbReference type="ChEBI" id="CHEBI:29108"/>
        <label>1</label>
    </ligand>
</feature>
<keyword evidence="13 19" id="KW-0376">Hydrogen peroxide</keyword>
<dbReference type="PROSITE" id="PS50873">
    <property type="entry name" value="PEROXIDASE_4"/>
    <property type="match status" value="1"/>
</dbReference>
<dbReference type="PANTHER" id="PTHR31517:SF80">
    <property type="entry name" value="PEROXIDASE"/>
    <property type="match status" value="1"/>
</dbReference>
<dbReference type="EMBL" id="BMAC01000069">
    <property type="protein sequence ID" value="GFP83759.1"/>
    <property type="molecule type" value="Genomic_DNA"/>
</dbReference>
<keyword evidence="6 16" id="KW-0479">Metal-binding</keyword>
<sequence>MVNLNFNFGPTLIFLLLPLLLQFHSGKSDLQLNYYKESCPKAEEIIKEQVELLYYKHGNTAVSWLRTLFHDCIVEGCDASLLLETANGVKSEKESSRNFGMRNFKYITTIKDALERECPLTVSCADIVALSAREGALLLGGPHIEMKTGRKDSKESYPSLVDKVIPNHNATVSSVLSTFEEIGINIEGVVALFGAHSVGRVHCVNLVQRLYPTVDRTLDRTYAKYLIGRCPSPYPNPKAVEYARNDRVTPMVLDNMYYKNILDHKGLLLVDQELVSDPRTYPFVQKMAEDNGYFHNQFSRAMSILSENNPLTGDKGEIRKNCRFVNH</sequence>
<dbReference type="Pfam" id="PF00141">
    <property type="entry name" value="peroxidase"/>
    <property type="match status" value="1"/>
</dbReference>
<evidence type="ECO:0000259" key="20">
    <source>
        <dbReference type="PROSITE" id="PS50873"/>
    </source>
</evidence>
<evidence type="ECO:0000256" key="14">
    <source>
        <dbReference type="PIRSR" id="PIRSR600823-1"/>
    </source>
</evidence>
<evidence type="ECO:0000256" key="17">
    <source>
        <dbReference type="PIRSR" id="PIRSR600823-4"/>
    </source>
</evidence>
<dbReference type="SUPFAM" id="SSF48113">
    <property type="entry name" value="Heme-dependent peroxidases"/>
    <property type="match status" value="1"/>
</dbReference>
<name>A0A830BER2_9LAMI</name>
<feature type="binding site" evidence="16">
    <location>
        <position position="254"/>
    </location>
    <ligand>
        <name>Ca(2+)</name>
        <dbReference type="ChEBI" id="CHEBI:29108"/>
        <label>2</label>
    </ligand>
</feature>
<dbReference type="Proteomes" id="UP000653305">
    <property type="component" value="Unassembled WGS sequence"/>
</dbReference>
<proteinExistence type="inferred from homology"/>
<dbReference type="Gene3D" id="1.10.520.10">
    <property type="match status" value="1"/>
</dbReference>
<keyword evidence="19" id="KW-0964">Secreted</keyword>
<dbReference type="AlphaFoldDB" id="A0A830BER2"/>
<feature type="binding site" evidence="16">
    <location>
        <position position="78"/>
    </location>
    <ligand>
        <name>Ca(2+)</name>
        <dbReference type="ChEBI" id="CHEBI:29108"/>
        <label>1</label>
    </ligand>
</feature>
<dbReference type="GO" id="GO:0046872">
    <property type="term" value="F:metal ion binding"/>
    <property type="evidence" value="ECO:0007669"/>
    <property type="project" value="UniProtKB-UniRule"/>
</dbReference>
<evidence type="ECO:0000256" key="11">
    <source>
        <dbReference type="ARBA" id="ARBA00023157"/>
    </source>
</evidence>
<evidence type="ECO:0000256" key="12">
    <source>
        <dbReference type="ARBA" id="ARBA00023180"/>
    </source>
</evidence>
<feature type="binding site" evidence="16">
    <location>
        <position position="92"/>
    </location>
    <ligand>
        <name>Ca(2+)</name>
        <dbReference type="ChEBI" id="CHEBI:29108"/>
        <label>1</label>
    </ligand>
</feature>
<dbReference type="GO" id="GO:0006979">
    <property type="term" value="P:response to oxidative stress"/>
    <property type="evidence" value="ECO:0007669"/>
    <property type="project" value="UniProtKB-UniRule"/>
</dbReference>
<evidence type="ECO:0000256" key="5">
    <source>
        <dbReference type="ARBA" id="ARBA00022617"/>
    </source>
</evidence>
<keyword evidence="7 19" id="KW-0732">Signal</keyword>
<keyword evidence="22" id="KW-1185">Reference proteome</keyword>
<dbReference type="PANTHER" id="PTHR31517">
    <property type="match status" value="1"/>
</dbReference>
<dbReference type="GO" id="GO:0042744">
    <property type="term" value="P:hydrogen peroxide catabolic process"/>
    <property type="evidence" value="ECO:0007669"/>
    <property type="project" value="UniProtKB-KW"/>
</dbReference>
<feature type="binding site" evidence="16">
    <location>
        <position position="249"/>
    </location>
    <ligand>
        <name>Ca(2+)</name>
        <dbReference type="ChEBI" id="CHEBI:29108"/>
        <label>2</label>
    </ligand>
</feature>
<feature type="binding site" evidence="16">
    <location>
        <position position="76"/>
    </location>
    <ligand>
        <name>Ca(2+)</name>
        <dbReference type="ChEBI" id="CHEBI:29108"/>
        <label>1</label>
    </ligand>
</feature>
<feature type="disulfide bond" evidence="18">
    <location>
        <begin position="72"/>
        <end position="77"/>
    </location>
</feature>
<dbReference type="GO" id="GO:0005576">
    <property type="term" value="C:extracellular region"/>
    <property type="evidence" value="ECO:0007669"/>
    <property type="project" value="UniProtKB-SubCell"/>
</dbReference>
<keyword evidence="9 16" id="KW-0408">Iron</keyword>
<dbReference type="GO" id="GO:0140825">
    <property type="term" value="F:lactoperoxidase activity"/>
    <property type="evidence" value="ECO:0007669"/>
    <property type="project" value="UniProtKB-EC"/>
</dbReference>
<feature type="domain" description="Plant heme peroxidase family profile" evidence="20">
    <location>
        <begin position="29"/>
        <end position="326"/>
    </location>
</feature>
<comment type="subcellular location">
    <subcellularLocation>
        <location evidence="19">Secreted</location>
    </subcellularLocation>
</comment>
<keyword evidence="10" id="KW-0090">Biological rhythms</keyword>
<dbReference type="GO" id="GO:0048511">
    <property type="term" value="P:rhythmic process"/>
    <property type="evidence" value="ECO:0007669"/>
    <property type="project" value="UniProtKB-KW"/>
</dbReference>
<accession>A0A830BER2</accession>
<feature type="binding site" evidence="16">
    <location>
        <position position="71"/>
    </location>
    <ligand>
        <name>Ca(2+)</name>
        <dbReference type="ChEBI" id="CHEBI:29108"/>
        <label>1</label>
    </ligand>
</feature>
<evidence type="ECO:0000313" key="21">
    <source>
        <dbReference type="EMBL" id="GFP83759.1"/>
    </source>
</evidence>
<evidence type="ECO:0000256" key="1">
    <source>
        <dbReference type="ARBA" id="ARBA00000189"/>
    </source>
</evidence>
<feature type="binding site" evidence="16">
    <location>
        <position position="246"/>
    </location>
    <ligand>
        <name>Ca(2+)</name>
        <dbReference type="ChEBI" id="CHEBI:29108"/>
        <label>2</label>
    </ligand>
</feature>
<keyword evidence="8 19" id="KW-0560">Oxidoreductase</keyword>
<comment type="cofactor">
    <cofactor evidence="16 19">
        <name>heme b</name>
        <dbReference type="ChEBI" id="CHEBI:60344"/>
    </cofactor>
    <text evidence="16 19">Binds 1 heme b (iron(II)-protoporphyrin IX) group per subunit.</text>
</comment>
<feature type="disulfide bond" evidence="18">
    <location>
        <begin position="203"/>
        <end position="230"/>
    </location>
</feature>
<gene>
    <name evidence="21" type="ORF">PHJA_000519400</name>
</gene>
<comment type="cofactor">
    <cofactor evidence="16 19">
        <name>Ca(2+)</name>
        <dbReference type="ChEBI" id="CHEBI:29108"/>
    </cofactor>
    <text evidence="16 19">Binds 2 calcium ions per subunit.</text>
</comment>
<evidence type="ECO:0000256" key="16">
    <source>
        <dbReference type="PIRSR" id="PIRSR600823-3"/>
    </source>
</evidence>
<dbReference type="CDD" id="cd00693">
    <property type="entry name" value="secretory_peroxidase"/>
    <property type="match status" value="1"/>
</dbReference>
<reference evidence="21" key="1">
    <citation type="submission" date="2020-07" db="EMBL/GenBank/DDBJ databases">
        <title>Ethylene signaling mediates host invasion by parasitic plants.</title>
        <authorList>
            <person name="Yoshida S."/>
        </authorList>
    </citation>
    <scope>NUCLEOTIDE SEQUENCE</scope>
    <source>
        <strain evidence="21">Okayama</strain>
    </source>
</reference>
<keyword evidence="16 19" id="KW-0106">Calcium</keyword>
<keyword evidence="5 19" id="KW-0349">Heme</keyword>
<dbReference type="PRINTS" id="PR00458">
    <property type="entry name" value="PEROXIDASE"/>
</dbReference>
<evidence type="ECO:0000256" key="4">
    <source>
        <dbReference type="ARBA" id="ARBA00022559"/>
    </source>
</evidence>
<feature type="disulfide bond" evidence="18">
    <location>
        <begin position="124"/>
        <end position="322"/>
    </location>
</feature>
<evidence type="ECO:0000256" key="15">
    <source>
        <dbReference type="PIRSR" id="PIRSR600823-2"/>
    </source>
</evidence>
<feature type="binding site" evidence="15">
    <location>
        <position position="166"/>
    </location>
    <ligand>
        <name>substrate</name>
    </ligand>
</feature>
<organism evidence="21 22">
    <name type="scientific">Phtheirospermum japonicum</name>
    <dbReference type="NCBI Taxonomy" id="374723"/>
    <lineage>
        <taxon>Eukaryota</taxon>
        <taxon>Viridiplantae</taxon>
        <taxon>Streptophyta</taxon>
        <taxon>Embryophyta</taxon>
        <taxon>Tracheophyta</taxon>
        <taxon>Spermatophyta</taxon>
        <taxon>Magnoliopsida</taxon>
        <taxon>eudicotyledons</taxon>
        <taxon>Gunneridae</taxon>
        <taxon>Pentapetalae</taxon>
        <taxon>asterids</taxon>
        <taxon>lamiids</taxon>
        <taxon>Lamiales</taxon>
        <taxon>Orobanchaceae</taxon>
        <taxon>Orobanchaceae incertae sedis</taxon>
        <taxon>Phtheirospermum</taxon>
    </lineage>
</organism>
<feature type="signal peptide" evidence="19">
    <location>
        <begin position="1"/>
        <end position="26"/>
    </location>
</feature>
<evidence type="ECO:0000256" key="2">
    <source>
        <dbReference type="ARBA" id="ARBA00002322"/>
    </source>
</evidence>
<feature type="binding site" evidence="16">
    <location>
        <position position="74"/>
    </location>
    <ligand>
        <name>Ca(2+)</name>
        <dbReference type="ChEBI" id="CHEBI:29108"/>
        <label>1</label>
    </ligand>
</feature>
<dbReference type="FunFam" id="1.10.420.10:FF:000007">
    <property type="entry name" value="Peroxidase"/>
    <property type="match status" value="1"/>
</dbReference>
<dbReference type="InterPro" id="IPR002016">
    <property type="entry name" value="Haem_peroxidase"/>
</dbReference>
<comment type="catalytic activity">
    <reaction evidence="1 19">
        <text>2 a phenolic donor + H2O2 = 2 a phenolic radical donor + 2 H2O</text>
        <dbReference type="Rhea" id="RHEA:56136"/>
        <dbReference type="ChEBI" id="CHEBI:15377"/>
        <dbReference type="ChEBI" id="CHEBI:16240"/>
        <dbReference type="ChEBI" id="CHEBI:139520"/>
        <dbReference type="ChEBI" id="CHEBI:139521"/>
        <dbReference type="EC" id="1.11.1.7"/>
    </reaction>
</comment>
<protein>
    <recommendedName>
        <fullName evidence="3 19">Peroxidase</fullName>
        <ecNumber evidence="3 19">1.11.1.7</ecNumber>
    </recommendedName>
</protein>
<evidence type="ECO:0000256" key="13">
    <source>
        <dbReference type="ARBA" id="ARBA00023324"/>
    </source>
</evidence>
<feature type="site" description="Transition state stabilizer" evidence="17">
    <location>
        <position position="66"/>
    </location>
</feature>
<feature type="binding site" description="axial binding residue" evidence="16">
    <location>
        <position position="196"/>
    </location>
    <ligand>
        <name>heme b</name>
        <dbReference type="ChEBI" id="CHEBI:60344"/>
    </ligand>
    <ligandPart>
        <name>Fe</name>
        <dbReference type="ChEBI" id="CHEBI:18248"/>
    </ligandPart>
</feature>
<dbReference type="EC" id="1.11.1.7" evidence="3 19"/>
<dbReference type="InterPro" id="IPR010255">
    <property type="entry name" value="Haem_peroxidase_sf"/>
</dbReference>
<dbReference type="Gene3D" id="1.10.420.10">
    <property type="entry name" value="Peroxidase, domain 2"/>
    <property type="match status" value="1"/>
</dbReference>
<comment type="function">
    <text evidence="2">Removal of H(2)O(2), oxidation of toxic reductants, biosynthesis and degradation of lignin, suberization, auxin catabolism, response to environmental stresses such as wounding, pathogen attack and oxidative stress. These functions might be dependent on each isozyme/isoform in each plant tissue.</text>
</comment>
<evidence type="ECO:0000256" key="8">
    <source>
        <dbReference type="ARBA" id="ARBA00023002"/>
    </source>
</evidence>
<evidence type="ECO:0000256" key="9">
    <source>
        <dbReference type="ARBA" id="ARBA00023004"/>
    </source>
</evidence>
<dbReference type="FunFam" id="1.10.520.10:FF:000010">
    <property type="entry name" value="Peroxidase"/>
    <property type="match status" value="1"/>
</dbReference>
<evidence type="ECO:0000256" key="19">
    <source>
        <dbReference type="RuleBase" id="RU362060"/>
    </source>
</evidence>
<comment type="caution">
    <text evidence="21">The sequence shown here is derived from an EMBL/GenBank/DDBJ whole genome shotgun (WGS) entry which is preliminary data.</text>
</comment>
<feature type="disulfide bond" evidence="18">
    <location>
        <begin position="39"/>
        <end position="118"/>
    </location>
</feature>
<dbReference type="InterPro" id="IPR033905">
    <property type="entry name" value="Secretory_peroxidase"/>
</dbReference>
<evidence type="ECO:0000256" key="3">
    <source>
        <dbReference type="ARBA" id="ARBA00012313"/>
    </source>
</evidence>
<dbReference type="GO" id="GO:0020037">
    <property type="term" value="F:heme binding"/>
    <property type="evidence" value="ECO:0007669"/>
    <property type="project" value="UniProtKB-UniRule"/>
</dbReference>
<keyword evidence="4 19" id="KW-0575">Peroxidase</keyword>
<evidence type="ECO:0000256" key="7">
    <source>
        <dbReference type="ARBA" id="ARBA00022729"/>
    </source>
</evidence>